<evidence type="ECO:0000256" key="3">
    <source>
        <dbReference type="ARBA" id="ARBA00022695"/>
    </source>
</evidence>
<gene>
    <name evidence="11" type="ORF">SAMN04487993_1006247</name>
</gene>
<feature type="domain" description="Reverse transcriptase" evidence="10">
    <location>
        <begin position="1"/>
        <end position="273"/>
    </location>
</feature>
<dbReference type="InterPro" id="IPR051083">
    <property type="entry name" value="GrpII_Intron_Splice-Mob/Def"/>
</dbReference>
<protein>
    <recommendedName>
        <fullName evidence="1">RNA-directed DNA polymerase</fullName>
        <ecNumber evidence="1">2.7.7.49</ecNumber>
    </recommendedName>
</protein>
<proteinExistence type="inferred from homology"/>
<accession>A0A1G8LMJ6</accession>
<dbReference type="CDD" id="cd03487">
    <property type="entry name" value="RT_Bac_retron_II"/>
    <property type="match status" value="1"/>
</dbReference>
<name>A0A1G8LMJ6_9RHOB</name>
<dbReference type="SUPFAM" id="SSF56672">
    <property type="entry name" value="DNA/RNA polymerases"/>
    <property type="match status" value="1"/>
</dbReference>
<keyword evidence="2" id="KW-0808">Transferase</keyword>
<evidence type="ECO:0000256" key="8">
    <source>
        <dbReference type="ARBA" id="ARBA00034120"/>
    </source>
</evidence>
<dbReference type="PANTHER" id="PTHR34047">
    <property type="entry name" value="NUCLEAR INTRON MATURASE 1, MITOCHONDRIAL-RELATED"/>
    <property type="match status" value="1"/>
</dbReference>
<evidence type="ECO:0000256" key="7">
    <source>
        <dbReference type="ARBA" id="ARBA00023118"/>
    </source>
</evidence>
<evidence type="ECO:0000256" key="1">
    <source>
        <dbReference type="ARBA" id="ARBA00012493"/>
    </source>
</evidence>
<evidence type="ECO:0000256" key="4">
    <source>
        <dbReference type="ARBA" id="ARBA00022723"/>
    </source>
</evidence>
<evidence type="ECO:0000256" key="5">
    <source>
        <dbReference type="ARBA" id="ARBA00022842"/>
    </source>
</evidence>
<evidence type="ECO:0000256" key="2">
    <source>
        <dbReference type="ARBA" id="ARBA00022679"/>
    </source>
</evidence>
<keyword evidence="4" id="KW-0479">Metal-binding</keyword>
<dbReference type="InterPro" id="IPR000477">
    <property type="entry name" value="RT_dom"/>
</dbReference>
<comment type="catalytic activity">
    <reaction evidence="9">
        <text>DNA(n) + a 2'-deoxyribonucleoside 5'-triphosphate = DNA(n+1) + diphosphate</text>
        <dbReference type="Rhea" id="RHEA:22508"/>
        <dbReference type="Rhea" id="RHEA-COMP:17339"/>
        <dbReference type="Rhea" id="RHEA-COMP:17340"/>
        <dbReference type="ChEBI" id="CHEBI:33019"/>
        <dbReference type="ChEBI" id="CHEBI:61560"/>
        <dbReference type="ChEBI" id="CHEBI:173112"/>
        <dbReference type="EC" id="2.7.7.49"/>
    </reaction>
</comment>
<reference evidence="11 12" key="1">
    <citation type="submission" date="2016-10" db="EMBL/GenBank/DDBJ databases">
        <authorList>
            <person name="de Groot N.N."/>
        </authorList>
    </citation>
    <scope>NUCLEOTIDE SEQUENCE [LARGE SCALE GENOMIC DNA]</scope>
    <source>
        <strain evidence="11 12">DSM 26424</strain>
    </source>
</reference>
<dbReference type="InterPro" id="IPR000123">
    <property type="entry name" value="Reverse_transcriptase_msDNA"/>
</dbReference>
<dbReference type="PROSITE" id="PS50878">
    <property type="entry name" value="RT_POL"/>
    <property type="match status" value="1"/>
</dbReference>
<evidence type="ECO:0000313" key="12">
    <source>
        <dbReference type="Proteomes" id="UP000199093"/>
    </source>
</evidence>
<dbReference type="EMBL" id="FNEJ01000006">
    <property type="protein sequence ID" value="SDI56677.1"/>
    <property type="molecule type" value="Genomic_DNA"/>
</dbReference>
<keyword evidence="5" id="KW-0460">Magnesium</keyword>
<dbReference type="Pfam" id="PF00078">
    <property type="entry name" value="RVT_1"/>
    <property type="match status" value="1"/>
</dbReference>
<dbReference type="GO" id="GO:0003964">
    <property type="term" value="F:RNA-directed DNA polymerase activity"/>
    <property type="evidence" value="ECO:0007669"/>
    <property type="project" value="UniProtKB-KW"/>
</dbReference>
<dbReference type="EC" id="2.7.7.49" evidence="1"/>
<dbReference type="AlphaFoldDB" id="A0A1G8LMJ6"/>
<organism evidence="11 12">
    <name type="scientific">Salipiger marinus</name>
    <dbReference type="NCBI Taxonomy" id="555512"/>
    <lineage>
        <taxon>Bacteria</taxon>
        <taxon>Pseudomonadati</taxon>
        <taxon>Pseudomonadota</taxon>
        <taxon>Alphaproteobacteria</taxon>
        <taxon>Rhodobacterales</taxon>
        <taxon>Roseobacteraceae</taxon>
        <taxon>Salipiger</taxon>
    </lineage>
</organism>
<evidence type="ECO:0000259" key="10">
    <source>
        <dbReference type="PROSITE" id="PS50878"/>
    </source>
</evidence>
<evidence type="ECO:0000256" key="9">
    <source>
        <dbReference type="ARBA" id="ARBA00048173"/>
    </source>
</evidence>
<dbReference type="GO" id="GO:0003723">
    <property type="term" value="F:RNA binding"/>
    <property type="evidence" value="ECO:0007669"/>
    <property type="project" value="InterPro"/>
</dbReference>
<sequence length="280" mass="31483">MPITSKEVLATMFGVNPGIVWSFINKPDRHYRKFSIPKGKGKRSILAPKVGLKVIQKWISYQLQGKARFPDHVFGFVPGRSHIDAAVRHTSARWVYSIDLEDFFPSTPRSLIASSLCSFGYDFKSSELISKLSCYDGGLAQGAPSSPVLSNIAMFEVDTALAELAEELGIRITRYADDITFSSEGVYPSSLPERLSTIFYSTPWKISKKKTYFSVAPKRMKVHGLIVNCGEVKLTKGYRNKLRAYRHVLQSGLCKKEDACRLEGHLNYYSQVIKHRDSST</sequence>
<keyword evidence="12" id="KW-1185">Reference proteome</keyword>
<dbReference type="GO" id="GO:0051607">
    <property type="term" value="P:defense response to virus"/>
    <property type="evidence" value="ECO:0007669"/>
    <property type="project" value="UniProtKB-KW"/>
</dbReference>
<keyword evidence="3" id="KW-0548">Nucleotidyltransferase</keyword>
<evidence type="ECO:0000256" key="6">
    <source>
        <dbReference type="ARBA" id="ARBA00022918"/>
    </source>
</evidence>
<dbReference type="PRINTS" id="PR00866">
    <property type="entry name" value="RNADNAPOLMS"/>
</dbReference>
<comment type="similarity">
    <text evidence="8">Belongs to the bacterial reverse transcriptase family.</text>
</comment>
<dbReference type="GO" id="GO:0046872">
    <property type="term" value="F:metal ion binding"/>
    <property type="evidence" value="ECO:0007669"/>
    <property type="project" value="UniProtKB-KW"/>
</dbReference>
<keyword evidence="6 11" id="KW-0695">RNA-directed DNA polymerase</keyword>
<dbReference type="PANTHER" id="PTHR34047:SF7">
    <property type="entry name" value="RNA-DIRECTED DNA POLYMERASE"/>
    <property type="match status" value="1"/>
</dbReference>
<dbReference type="STRING" id="555512.SAMN04487993_1006247"/>
<dbReference type="InterPro" id="IPR043502">
    <property type="entry name" value="DNA/RNA_pol_sf"/>
</dbReference>
<evidence type="ECO:0000313" key="11">
    <source>
        <dbReference type="EMBL" id="SDI56677.1"/>
    </source>
</evidence>
<keyword evidence="7" id="KW-0051">Antiviral defense</keyword>
<dbReference type="Proteomes" id="UP000199093">
    <property type="component" value="Unassembled WGS sequence"/>
</dbReference>